<evidence type="ECO:0000256" key="4">
    <source>
        <dbReference type="ARBA" id="ARBA00022475"/>
    </source>
</evidence>
<dbReference type="InterPro" id="IPR023214">
    <property type="entry name" value="HAD_sf"/>
</dbReference>
<feature type="transmembrane region" description="Helical" evidence="15">
    <location>
        <begin position="386"/>
        <end position="405"/>
    </location>
</feature>
<comment type="subcellular location">
    <subcellularLocation>
        <location evidence="1">Cell membrane</location>
        <topology evidence="1">Multi-pass membrane protein</topology>
    </subcellularLocation>
</comment>
<dbReference type="GO" id="GO:0016887">
    <property type="term" value="F:ATP hydrolysis activity"/>
    <property type="evidence" value="ECO:0007669"/>
    <property type="project" value="InterPro"/>
</dbReference>
<dbReference type="Pfam" id="PF00702">
    <property type="entry name" value="Hydrolase"/>
    <property type="match status" value="1"/>
</dbReference>
<dbReference type="CDD" id="cd00371">
    <property type="entry name" value="HMA"/>
    <property type="match status" value="1"/>
</dbReference>
<keyword evidence="3" id="KW-0813">Transport</keyword>
<evidence type="ECO:0000256" key="1">
    <source>
        <dbReference type="ARBA" id="ARBA00004651"/>
    </source>
</evidence>
<dbReference type="Gene3D" id="2.70.150.10">
    <property type="entry name" value="Calcium-transporting ATPase, cytoplasmic transduction domain A"/>
    <property type="match status" value="1"/>
</dbReference>
<reference evidence="17" key="1">
    <citation type="submission" date="2018-05" db="EMBL/GenBank/DDBJ databases">
        <authorList>
            <person name="Lanie J.A."/>
            <person name="Ng W.-L."/>
            <person name="Kazmierczak K.M."/>
            <person name="Andrzejewski T.M."/>
            <person name="Davidsen T.M."/>
            <person name="Wayne K.J."/>
            <person name="Tettelin H."/>
            <person name="Glass J.I."/>
            <person name="Rusch D."/>
            <person name="Podicherti R."/>
            <person name="Tsui H.-C.T."/>
            <person name="Winkler M.E."/>
        </authorList>
    </citation>
    <scope>NUCLEOTIDE SEQUENCE</scope>
</reference>
<dbReference type="InterPro" id="IPR059000">
    <property type="entry name" value="ATPase_P-type_domA"/>
</dbReference>
<feature type="transmembrane region" description="Helical" evidence="15">
    <location>
        <begin position="133"/>
        <end position="155"/>
    </location>
</feature>
<dbReference type="NCBIfam" id="TIGR01512">
    <property type="entry name" value="ATPase-IB2_Cd"/>
    <property type="match status" value="1"/>
</dbReference>
<evidence type="ECO:0000256" key="9">
    <source>
        <dbReference type="ARBA" id="ARBA00022840"/>
    </source>
</evidence>
<dbReference type="PANTHER" id="PTHR43520">
    <property type="entry name" value="ATP7, ISOFORM B"/>
    <property type="match status" value="1"/>
</dbReference>
<name>A0A381R1L2_9ZZZZ</name>
<dbReference type="PANTHER" id="PTHR43520:SF5">
    <property type="entry name" value="CATION-TRANSPORTING P-TYPE ATPASE-RELATED"/>
    <property type="match status" value="1"/>
</dbReference>
<keyword evidence="4" id="KW-1003">Cell membrane</keyword>
<organism evidence="17">
    <name type="scientific">marine metagenome</name>
    <dbReference type="NCBI Taxonomy" id="408172"/>
    <lineage>
        <taxon>unclassified sequences</taxon>
        <taxon>metagenomes</taxon>
        <taxon>ecological metagenomes</taxon>
    </lineage>
</organism>
<protein>
    <recommendedName>
        <fullName evidence="16">HMA domain-containing protein</fullName>
    </recommendedName>
</protein>
<dbReference type="Pfam" id="PF00403">
    <property type="entry name" value="HMA"/>
    <property type="match status" value="1"/>
</dbReference>
<dbReference type="SUPFAM" id="SSF56784">
    <property type="entry name" value="HAD-like"/>
    <property type="match status" value="1"/>
</dbReference>
<keyword evidence="6 15" id="KW-0812">Transmembrane</keyword>
<dbReference type="InterPro" id="IPR023299">
    <property type="entry name" value="ATPase_P-typ_cyto_dom_N"/>
</dbReference>
<dbReference type="GO" id="GO:0055070">
    <property type="term" value="P:copper ion homeostasis"/>
    <property type="evidence" value="ECO:0007669"/>
    <property type="project" value="TreeGrafter"/>
</dbReference>
<feature type="transmembrane region" description="Helical" evidence="15">
    <location>
        <begin position="704"/>
        <end position="720"/>
    </location>
</feature>
<feature type="transmembrane region" description="Helical" evidence="15">
    <location>
        <begin position="207"/>
        <end position="225"/>
    </location>
</feature>
<dbReference type="GO" id="GO:0043682">
    <property type="term" value="F:P-type divalent copper transporter activity"/>
    <property type="evidence" value="ECO:0007669"/>
    <property type="project" value="TreeGrafter"/>
</dbReference>
<dbReference type="InterPro" id="IPR036412">
    <property type="entry name" value="HAD-like_sf"/>
</dbReference>
<proteinExistence type="inferred from homology"/>
<keyword evidence="11" id="KW-1278">Translocase</keyword>
<dbReference type="PROSITE" id="PS00154">
    <property type="entry name" value="ATPASE_E1_E2"/>
    <property type="match status" value="1"/>
</dbReference>
<accession>A0A381R1L2</accession>
<dbReference type="Gene3D" id="3.40.1110.10">
    <property type="entry name" value="Calcium-transporting ATPase, cytoplasmic domain N"/>
    <property type="match status" value="1"/>
</dbReference>
<evidence type="ECO:0000313" key="17">
    <source>
        <dbReference type="EMBL" id="SUZ85601.1"/>
    </source>
</evidence>
<dbReference type="GO" id="GO:0005886">
    <property type="term" value="C:plasma membrane"/>
    <property type="evidence" value="ECO:0007669"/>
    <property type="project" value="UniProtKB-SubCell"/>
</dbReference>
<sequence>MYCNTPVSTEQKFCCSGCEEAYGNIEEAKSAAPEQKPFFSVFAVQDSAGHYSLTLSIKNIHCAACVQRVERGLYEHEGVLSARVNMSTDRLTYSWKGAKEYGDILANAVINLGYDLVPFGGSKKDHSNDQEKYLLRCLAVAGFAMGNLMMISIGLWSEESKLMGNATQDFLHWVSIVIALPAIMYAGRPFFYSAISILKKRHTNMDVPISLAIILASAMSVFETLNHGEHIYFDSAVMLLFFLLIGRYLDVRAKGKAKESAQELLSKLQGTATVLKDGKQKVVPIRELKEGMTILVSAGENVPVDGKVSWGISELDISLITGETIPKSVKEDDRVFAGTVNISAPIRIIASKSSDTSLLGDIVKLMEQSEKSQAYFVRIADKAAQLYTPIVHFMGLMTFLGWWLLGLAWQLALLNAITVLIITCPCALGLAVPVTQVLARGKLFKNGILLKSGDALERLAGIDFVVLDKTGTLTTGLPTLLDGQYNDRQLQIAASLAVNSKHPLSKAISNAYSKELVSIEKVKEFPGMGVQALLDDKEVKLGNRQWCGEDSINDLESLELWLNIDGEKVCFNFIDSLRSDAKEVVGKMQDAGLVTALLSGDTKQVVNKVAKSIGISTYFASLSPVDKCKYIDSMREKGRKILMVGDGLNDAPSLSSASVSMSPSSAIDITQNTADIVFQGEKLAPVYQSWKVALKANKLIKQNFTIAVLYNICAIPLAVMGYVTPLIAAIAMSSSSLVVIGNSFRLNRIRGL</sequence>
<evidence type="ECO:0000256" key="12">
    <source>
        <dbReference type="ARBA" id="ARBA00022989"/>
    </source>
</evidence>
<keyword evidence="10" id="KW-0460">Magnesium</keyword>
<feature type="domain" description="HMA" evidence="16">
    <location>
        <begin position="51"/>
        <end position="117"/>
    </location>
</feature>
<evidence type="ECO:0000256" key="2">
    <source>
        <dbReference type="ARBA" id="ARBA00006024"/>
    </source>
</evidence>
<dbReference type="InterPro" id="IPR027256">
    <property type="entry name" value="P-typ_ATPase_IB"/>
</dbReference>
<keyword evidence="13" id="KW-0406">Ion transport</keyword>
<dbReference type="SUPFAM" id="SSF81665">
    <property type="entry name" value="Calcium ATPase, transmembrane domain M"/>
    <property type="match status" value="1"/>
</dbReference>
<dbReference type="GO" id="GO:0005507">
    <property type="term" value="F:copper ion binding"/>
    <property type="evidence" value="ECO:0007669"/>
    <property type="project" value="TreeGrafter"/>
</dbReference>
<evidence type="ECO:0000256" key="11">
    <source>
        <dbReference type="ARBA" id="ARBA00022967"/>
    </source>
</evidence>
<dbReference type="InterPro" id="IPR018303">
    <property type="entry name" value="ATPase_P-typ_P_site"/>
</dbReference>
<dbReference type="Gene3D" id="3.40.50.1000">
    <property type="entry name" value="HAD superfamily/HAD-like"/>
    <property type="match status" value="1"/>
</dbReference>
<keyword evidence="14 15" id="KW-0472">Membrane</keyword>
<dbReference type="SUPFAM" id="SSF55008">
    <property type="entry name" value="HMA, heavy metal-associated domain"/>
    <property type="match status" value="1"/>
</dbReference>
<dbReference type="EMBL" id="UINC01001642">
    <property type="protein sequence ID" value="SUZ85601.1"/>
    <property type="molecule type" value="Genomic_DNA"/>
</dbReference>
<dbReference type="AlphaFoldDB" id="A0A381R1L2"/>
<evidence type="ECO:0000256" key="14">
    <source>
        <dbReference type="ARBA" id="ARBA00023136"/>
    </source>
</evidence>
<dbReference type="PROSITE" id="PS50846">
    <property type="entry name" value="HMA_2"/>
    <property type="match status" value="1"/>
</dbReference>
<dbReference type="PRINTS" id="PR00119">
    <property type="entry name" value="CATATPASE"/>
</dbReference>
<dbReference type="NCBIfam" id="TIGR01494">
    <property type="entry name" value="ATPase_P-type"/>
    <property type="match status" value="1"/>
</dbReference>
<feature type="transmembrane region" description="Helical" evidence="15">
    <location>
        <begin position="411"/>
        <end position="435"/>
    </location>
</feature>
<dbReference type="InterPro" id="IPR008250">
    <property type="entry name" value="ATPase_P-typ_transduc_dom_A_sf"/>
</dbReference>
<gene>
    <name evidence="17" type="ORF">METZ01_LOCUS38455</name>
</gene>
<evidence type="ECO:0000256" key="15">
    <source>
        <dbReference type="SAM" id="Phobius"/>
    </source>
</evidence>
<feature type="transmembrane region" description="Helical" evidence="15">
    <location>
        <begin position="170"/>
        <end position="187"/>
    </location>
</feature>
<dbReference type="SUPFAM" id="SSF81653">
    <property type="entry name" value="Calcium ATPase, transduction domain A"/>
    <property type="match status" value="1"/>
</dbReference>
<evidence type="ECO:0000256" key="10">
    <source>
        <dbReference type="ARBA" id="ARBA00022842"/>
    </source>
</evidence>
<evidence type="ECO:0000256" key="5">
    <source>
        <dbReference type="ARBA" id="ARBA00022553"/>
    </source>
</evidence>
<keyword evidence="7" id="KW-0479">Metal-binding</keyword>
<evidence type="ECO:0000256" key="3">
    <source>
        <dbReference type="ARBA" id="ARBA00022448"/>
    </source>
</evidence>
<comment type="similarity">
    <text evidence="2">Belongs to the cation transport ATPase (P-type) (TC 3.A.3) family. Type IB subfamily.</text>
</comment>
<evidence type="ECO:0000256" key="8">
    <source>
        <dbReference type="ARBA" id="ARBA00022741"/>
    </source>
</evidence>
<keyword evidence="5" id="KW-0597">Phosphoprotein</keyword>
<feature type="transmembrane region" description="Helical" evidence="15">
    <location>
        <begin position="231"/>
        <end position="249"/>
    </location>
</feature>
<dbReference type="GO" id="GO:0005524">
    <property type="term" value="F:ATP binding"/>
    <property type="evidence" value="ECO:0007669"/>
    <property type="project" value="UniProtKB-KW"/>
</dbReference>
<dbReference type="NCBIfam" id="TIGR01525">
    <property type="entry name" value="ATPase-IB_hvy"/>
    <property type="match status" value="1"/>
</dbReference>
<keyword evidence="9" id="KW-0067">ATP-binding</keyword>
<evidence type="ECO:0000256" key="13">
    <source>
        <dbReference type="ARBA" id="ARBA00023065"/>
    </source>
</evidence>
<dbReference type="InterPro" id="IPR023298">
    <property type="entry name" value="ATPase_P-typ_TM_dom_sf"/>
</dbReference>
<dbReference type="InterPro" id="IPR036163">
    <property type="entry name" value="HMA_dom_sf"/>
</dbReference>
<dbReference type="Pfam" id="PF00122">
    <property type="entry name" value="E1-E2_ATPase"/>
    <property type="match status" value="1"/>
</dbReference>
<dbReference type="Gene3D" id="3.30.70.100">
    <property type="match status" value="1"/>
</dbReference>
<keyword evidence="8" id="KW-0547">Nucleotide-binding</keyword>
<evidence type="ECO:0000256" key="6">
    <source>
        <dbReference type="ARBA" id="ARBA00022692"/>
    </source>
</evidence>
<evidence type="ECO:0000256" key="7">
    <source>
        <dbReference type="ARBA" id="ARBA00022723"/>
    </source>
</evidence>
<evidence type="ECO:0000259" key="16">
    <source>
        <dbReference type="PROSITE" id="PS50846"/>
    </source>
</evidence>
<dbReference type="InterPro" id="IPR001757">
    <property type="entry name" value="P_typ_ATPase"/>
</dbReference>
<keyword evidence="12 15" id="KW-1133">Transmembrane helix</keyword>
<dbReference type="NCBIfam" id="TIGR01511">
    <property type="entry name" value="ATPase-IB1_Cu"/>
    <property type="match status" value="1"/>
</dbReference>
<dbReference type="InterPro" id="IPR006121">
    <property type="entry name" value="HMA_dom"/>
</dbReference>